<dbReference type="GeneID" id="5005120"/>
<dbReference type="InterPro" id="IPR023214">
    <property type="entry name" value="HAD_sf"/>
</dbReference>
<keyword evidence="2" id="KW-1185">Reference proteome</keyword>
<dbReference type="OMA" id="WEMPVLI"/>
<dbReference type="KEGG" id="olu:OSTLU_27056"/>
<accession>A4S6B3</accession>
<proteinExistence type="predicted"/>
<dbReference type="OrthoDB" id="417952at2759"/>
<dbReference type="Gene3D" id="3.40.50.1000">
    <property type="entry name" value="HAD superfamily/HAD-like"/>
    <property type="match status" value="1"/>
</dbReference>
<sequence>MATFASSETAPRVIFALDFDGVVCDSVGESSLSAWKHGEELWPDVFDADATRAEKERVLDGLRAVRPVVETGYENTTLARALLERLPGYSIEEILNDWDGLSGALMDKWSLDRATMVEAFGRIRDDWILNDFDGWLAPNALYPGVAEAVLAAQKRSDAAVKIVTTKQGRFALAILERMGKISIADDDMYSTTVSGIPKTDVLRTLGVDGNPRKIFVEDKLSTLEKVCKADDLDEWELFLVDWGYNTESERARAAANDRITVIDISTFISLLREG</sequence>
<organism evidence="1 2">
    <name type="scientific">Ostreococcus lucimarinus (strain CCE9901)</name>
    <dbReference type="NCBI Taxonomy" id="436017"/>
    <lineage>
        <taxon>Eukaryota</taxon>
        <taxon>Viridiplantae</taxon>
        <taxon>Chlorophyta</taxon>
        <taxon>Mamiellophyceae</taxon>
        <taxon>Mamiellales</taxon>
        <taxon>Bathycoccaceae</taxon>
        <taxon>Ostreococcus</taxon>
    </lineage>
</organism>
<reference evidence="1 2" key="1">
    <citation type="journal article" date="2007" name="Proc. Natl. Acad. Sci. U.S.A.">
        <title>The tiny eukaryote Ostreococcus provides genomic insights into the paradox of plankton speciation.</title>
        <authorList>
            <person name="Palenik B."/>
            <person name="Grimwood J."/>
            <person name="Aerts A."/>
            <person name="Rouze P."/>
            <person name="Salamov A."/>
            <person name="Putnam N."/>
            <person name="Dupont C."/>
            <person name="Jorgensen R."/>
            <person name="Derelle E."/>
            <person name="Rombauts S."/>
            <person name="Zhou K."/>
            <person name="Otillar R."/>
            <person name="Merchant S.S."/>
            <person name="Podell S."/>
            <person name="Gaasterland T."/>
            <person name="Napoli C."/>
            <person name="Gendler K."/>
            <person name="Manuell A."/>
            <person name="Tai V."/>
            <person name="Vallon O."/>
            <person name="Piganeau G."/>
            <person name="Jancek S."/>
            <person name="Heijde M."/>
            <person name="Jabbari K."/>
            <person name="Bowler C."/>
            <person name="Lohr M."/>
            <person name="Robbens S."/>
            <person name="Werner G."/>
            <person name="Dubchak I."/>
            <person name="Pazour G.J."/>
            <person name="Ren Q."/>
            <person name="Paulsen I."/>
            <person name="Delwiche C."/>
            <person name="Schmutz J."/>
            <person name="Rokhsar D."/>
            <person name="Van de Peer Y."/>
            <person name="Moreau H."/>
            <person name="Grigoriev I.V."/>
        </authorList>
    </citation>
    <scope>NUCLEOTIDE SEQUENCE [LARGE SCALE GENOMIC DNA]</scope>
    <source>
        <strain evidence="1 2">CCE9901</strain>
    </source>
</reference>
<dbReference type="Gramene" id="ABO99356">
    <property type="protein sequence ID" value="ABO99356"/>
    <property type="gene ID" value="OSTLU_27056"/>
</dbReference>
<name>A4S6B3_OSTLU</name>
<dbReference type="InterPro" id="IPR036412">
    <property type="entry name" value="HAD-like_sf"/>
</dbReference>
<evidence type="ECO:0000313" key="1">
    <source>
        <dbReference type="EMBL" id="ABO99356.1"/>
    </source>
</evidence>
<dbReference type="HOGENOM" id="CLU_072689_0_0_1"/>
<dbReference type="RefSeq" id="XP_001421063.1">
    <property type="nucleotide sequence ID" value="XM_001421026.1"/>
</dbReference>
<dbReference type="SUPFAM" id="SSF56784">
    <property type="entry name" value="HAD-like"/>
    <property type="match status" value="1"/>
</dbReference>
<evidence type="ECO:0000313" key="2">
    <source>
        <dbReference type="Proteomes" id="UP000001568"/>
    </source>
</evidence>
<gene>
    <name evidence="1" type="ORF">OSTLU_27056</name>
</gene>
<dbReference type="EMBL" id="CP000593">
    <property type="protein sequence ID" value="ABO99356.1"/>
    <property type="molecule type" value="Genomic_DNA"/>
</dbReference>
<protein>
    <submittedName>
        <fullName evidence="1">Uncharacterized protein</fullName>
    </submittedName>
</protein>
<dbReference type="Proteomes" id="UP000001568">
    <property type="component" value="Chromosome 13"/>
</dbReference>
<dbReference type="AlphaFoldDB" id="A4S6B3"/>
<dbReference type="eggNOG" id="ENOG502QWNX">
    <property type="taxonomic scope" value="Eukaryota"/>
</dbReference>